<feature type="compositionally biased region" description="Gly residues" evidence="1">
    <location>
        <begin position="55"/>
        <end position="75"/>
    </location>
</feature>
<evidence type="ECO:0000313" key="3">
    <source>
        <dbReference type="Proteomes" id="UP000241769"/>
    </source>
</evidence>
<accession>A0A2P6MNN0</accession>
<dbReference type="EMBL" id="MDYQ01000627">
    <property type="protein sequence ID" value="PRP73328.1"/>
    <property type="molecule type" value="Genomic_DNA"/>
</dbReference>
<dbReference type="Proteomes" id="UP000241769">
    <property type="component" value="Unassembled WGS sequence"/>
</dbReference>
<name>A0A2P6MNN0_9EUKA</name>
<protein>
    <submittedName>
        <fullName evidence="2">Uncharacterized protein</fullName>
    </submittedName>
</protein>
<dbReference type="InParanoid" id="A0A2P6MNN0"/>
<comment type="caution">
    <text evidence="2">The sequence shown here is derived from an EMBL/GenBank/DDBJ whole genome shotgun (WGS) entry which is preliminary data.</text>
</comment>
<keyword evidence="3" id="KW-1185">Reference proteome</keyword>
<feature type="region of interest" description="Disordered" evidence="1">
    <location>
        <begin position="49"/>
        <end position="75"/>
    </location>
</feature>
<dbReference type="AlphaFoldDB" id="A0A2P6MNN0"/>
<evidence type="ECO:0000256" key="1">
    <source>
        <dbReference type="SAM" id="MobiDB-lite"/>
    </source>
</evidence>
<proteinExistence type="predicted"/>
<sequence length="75" mass="7940">MWSRGPRVNGIKGGKDNYLVASCLEDLRSDLLVVQNMLSHIVKFPLNLGPEPGKVTGGLLGDTEGQGGPEQGHGK</sequence>
<reference evidence="2 3" key="1">
    <citation type="journal article" date="2018" name="Genome Biol. Evol.">
        <title>Multiple Roots of Fruiting Body Formation in Amoebozoa.</title>
        <authorList>
            <person name="Hillmann F."/>
            <person name="Forbes G."/>
            <person name="Novohradska S."/>
            <person name="Ferling I."/>
            <person name="Riege K."/>
            <person name="Groth M."/>
            <person name="Westermann M."/>
            <person name="Marz M."/>
            <person name="Spaller T."/>
            <person name="Winckler T."/>
            <person name="Schaap P."/>
            <person name="Glockner G."/>
        </authorList>
    </citation>
    <scope>NUCLEOTIDE SEQUENCE [LARGE SCALE GENOMIC DNA]</scope>
    <source>
        <strain evidence="2 3">Jena</strain>
    </source>
</reference>
<evidence type="ECO:0000313" key="2">
    <source>
        <dbReference type="EMBL" id="PRP73328.1"/>
    </source>
</evidence>
<gene>
    <name evidence="2" type="ORF">PROFUN_16388</name>
</gene>
<organism evidence="2 3">
    <name type="scientific">Planoprotostelium fungivorum</name>
    <dbReference type="NCBI Taxonomy" id="1890364"/>
    <lineage>
        <taxon>Eukaryota</taxon>
        <taxon>Amoebozoa</taxon>
        <taxon>Evosea</taxon>
        <taxon>Variosea</taxon>
        <taxon>Cavosteliida</taxon>
        <taxon>Cavosteliaceae</taxon>
        <taxon>Planoprotostelium</taxon>
    </lineage>
</organism>